<feature type="compositionally biased region" description="Polar residues" evidence="6">
    <location>
        <begin position="283"/>
        <end position="292"/>
    </location>
</feature>
<feature type="transmembrane region" description="Helical" evidence="7">
    <location>
        <begin position="54"/>
        <end position="80"/>
    </location>
</feature>
<evidence type="ECO:0000256" key="1">
    <source>
        <dbReference type="ARBA" id="ARBA00004141"/>
    </source>
</evidence>
<accession>A0ABR2IX71</accession>
<dbReference type="InterPro" id="IPR052337">
    <property type="entry name" value="SAT4-like"/>
</dbReference>
<evidence type="ECO:0000256" key="2">
    <source>
        <dbReference type="ARBA" id="ARBA00022692"/>
    </source>
</evidence>
<comment type="subcellular location">
    <subcellularLocation>
        <location evidence="1">Membrane</location>
        <topology evidence="1">Multi-pass membrane protein</topology>
    </subcellularLocation>
</comment>
<feature type="region of interest" description="Disordered" evidence="6">
    <location>
        <begin position="283"/>
        <end position="408"/>
    </location>
</feature>
<feature type="domain" description="Rhodopsin" evidence="8">
    <location>
        <begin position="38"/>
        <end position="272"/>
    </location>
</feature>
<evidence type="ECO:0000256" key="4">
    <source>
        <dbReference type="ARBA" id="ARBA00023136"/>
    </source>
</evidence>
<evidence type="ECO:0000313" key="9">
    <source>
        <dbReference type="EMBL" id="KAK8869221.1"/>
    </source>
</evidence>
<organism evidence="9 10">
    <name type="scientific">Apiospora arundinis</name>
    <dbReference type="NCBI Taxonomy" id="335852"/>
    <lineage>
        <taxon>Eukaryota</taxon>
        <taxon>Fungi</taxon>
        <taxon>Dikarya</taxon>
        <taxon>Ascomycota</taxon>
        <taxon>Pezizomycotina</taxon>
        <taxon>Sordariomycetes</taxon>
        <taxon>Xylariomycetidae</taxon>
        <taxon>Amphisphaeriales</taxon>
        <taxon>Apiosporaceae</taxon>
        <taxon>Apiospora</taxon>
    </lineage>
</organism>
<feature type="compositionally biased region" description="Low complexity" evidence="6">
    <location>
        <begin position="368"/>
        <end position="379"/>
    </location>
</feature>
<comment type="similarity">
    <text evidence="5">Belongs to the SAT4 family.</text>
</comment>
<evidence type="ECO:0000256" key="6">
    <source>
        <dbReference type="SAM" id="MobiDB-lite"/>
    </source>
</evidence>
<evidence type="ECO:0000313" key="10">
    <source>
        <dbReference type="Proteomes" id="UP001390339"/>
    </source>
</evidence>
<feature type="compositionally biased region" description="Low complexity" evidence="6">
    <location>
        <begin position="390"/>
        <end position="399"/>
    </location>
</feature>
<dbReference type="InterPro" id="IPR049326">
    <property type="entry name" value="Rhodopsin_dom_fungi"/>
</dbReference>
<keyword evidence="3 7" id="KW-1133">Transmembrane helix</keyword>
<dbReference type="EMBL" id="JAPCWZ010000004">
    <property type="protein sequence ID" value="KAK8869221.1"/>
    <property type="molecule type" value="Genomic_DNA"/>
</dbReference>
<feature type="transmembrane region" description="Helical" evidence="7">
    <location>
        <begin position="212"/>
        <end position="230"/>
    </location>
</feature>
<feature type="transmembrane region" description="Helical" evidence="7">
    <location>
        <begin position="134"/>
        <end position="155"/>
    </location>
</feature>
<protein>
    <submittedName>
        <fullName evidence="9">Satratoxin biosynthesis SC1 cluster protein 4</fullName>
    </submittedName>
</protein>
<keyword evidence="4 7" id="KW-0472">Membrane</keyword>
<gene>
    <name evidence="9" type="ORF">PGQ11_007799</name>
</gene>
<feature type="transmembrane region" description="Helical" evidence="7">
    <location>
        <begin position="183"/>
        <end position="200"/>
    </location>
</feature>
<evidence type="ECO:0000256" key="5">
    <source>
        <dbReference type="ARBA" id="ARBA00038359"/>
    </source>
</evidence>
<feature type="compositionally biased region" description="Polar residues" evidence="6">
    <location>
        <begin position="330"/>
        <end position="340"/>
    </location>
</feature>
<dbReference type="Proteomes" id="UP001390339">
    <property type="component" value="Unassembled WGS sequence"/>
</dbReference>
<dbReference type="Pfam" id="PF20684">
    <property type="entry name" value="Fung_rhodopsin"/>
    <property type="match status" value="1"/>
</dbReference>
<comment type="caution">
    <text evidence="9">The sequence shown here is derived from an EMBL/GenBank/DDBJ whole genome shotgun (WGS) entry which is preliminary data.</text>
</comment>
<evidence type="ECO:0000256" key="7">
    <source>
        <dbReference type="SAM" id="Phobius"/>
    </source>
</evidence>
<feature type="compositionally biased region" description="Low complexity" evidence="6">
    <location>
        <begin position="312"/>
        <end position="326"/>
    </location>
</feature>
<reference evidence="9 10" key="1">
    <citation type="journal article" date="2024" name="IMA Fungus">
        <title>Apiospora arundinis, a panoply of carbohydrate-active enzymes and secondary metabolites.</title>
        <authorList>
            <person name="Sorensen T."/>
            <person name="Petersen C."/>
            <person name="Muurmann A.T."/>
            <person name="Christiansen J.V."/>
            <person name="Brundto M.L."/>
            <person name="Overgaard C.K."/>
            <person name="Boysen A.T."/>
            <person name="Wollenberg R.D."/>
            <person name="Larsen T.O."/>
            <person name="Sorensen J.L."/>
            <person name="Nielsen K.L."/>
            <person name="Sondergaard T.E."/>
        </authorList>
    </citation>
    <scope>NUCLEOTIDE SEQUENCE [LARGE SCALE GENOMIC DNA]</scope>
    <source>
        <strain evidence="9 10">AAU 773</strain>
    </source>
</reference>
<feature type="transmembrane region" description="Helical" evidence="7">
    <location>
        <begin position="250"/>
        <end position="268"/>
    </location>
</feature>
<feature type="transmembrane region" description="Helical" evidence="7">
    <location>
        <begin position="100"/>
        <end position="122"/>
    </location>
</feature>
<sequence>MNINPVDNPELFTDESRAGLIYAVVPVLLAIASIAVGLRFYTRARVLGIIGFDDWLCLTSLVVLLALGSSGLVSVAGEGLGRHVGTLPQPDGFSNYMKTFYVLIILYNLAIVSFKLCFLAQYHRIMTTKRMRRLIYAAAAFVGIWTLSQLCLHIFQCHPISGFWQPGPGAKCLPRLPGWYSNAAGNIVTDVLILLLPLPMIRALNLPRAQKLGLIGIFCLGFLTCAISLVRVRYLPQGADVTWDNVDTMFWSMAEACTGLICVTLPTLRPLAIRCFPGVFKSSSTMTRSNSKPPGAPHWRPRDVETGRKIRSTATNTATIIATNNRRSTKQWTNNTNTDGGDQETLVNARPGSEAWENRDPGDDEQQTAAAASKSAATTRSRHMTYLEMSSSSSSSSSSEGGAFELRDIGSQGGRRTWEWLRVAQDMSQRRSYIAAHNVLRVLAFGANMPGYSGQGMADELLITPITCATYGLINYLSDCGLDVHLGCHTGLG</sequence>
<evidence type="ECO:0000256" key="3">
    <source>
        <dbReference type="ARBA" id="ARBA00022989"/>
    </source>
</evidence>
<keyword evidence="10" id="KW-1185">Reference proteome</keyword>
<proteinExistence type="inferred from homology"/>
<dbReference type="PANTHER" id="PTHR33048:SF47">
    <property type="entry name" value="INTEGRAL MEMBRANE PROTEIN-RELATED"/>
    <property type="match status" value="1"/>
</dbReference>
<name>A0ABR2IX71_9PEZI</name>
<feature type="transmembrane region" description="Helical" evidence="7">
    <location>
        <begin position="20"/>
        <end position="42"/>
    </location>
</feature>
<dbReference type="PANTHER" id="PTHR33048">
    <property type="entry name" value="PTH11-LIKE INTEGRAL MEMBRANE PROTEIN (AFU_ORTHOLOGUE AFUA_5G11245)"/>
    <property type="match status" value="1"/>
</dbReference>
<evidence type="ECO:0000259" key="8">
    <source>
        <dbReference type="Pfam" id="PF20684"/>
    </source>
</evidence>
<keyword evidence="2 7" id="KW-0812">Transmembrane</keyword>